<protein>
    <submittedName>
        <fullName evidence="1">Uncharacterized protein</fullName>
    </submittedName>
</protein>
<sequence length="64" mass="6789">MFKNSLSKESSTFSENLTTTIGWSSSKYFSANSATVLISNEVGVEILTGSPNSSAKAVEDDPII</sequence>
<reference evidence="1" key="1">
    <citation type="submission" date="2019-08" db="EMBL/GenBank/DDBJ databases">
        <authorList>
            <person name="Kucharzyk K."/>
            <person name="Murdoch R.W."/>
            <person name="Higgins S."/>
            <person name="Loffler F."/>
        </authorList>
    </citation>
    <scope>NUCLEOTIDE SEQUENCE</scope>
</reference>
<organism evidence="1">
    <name type="scientific">bioreactor metagenome</name>
    <dbReference type="NCBI Taxonomy" id="1076179"/>
    <lineage>
        <taxon>unclassified sequences</taxon>
        <taxon>metagenomes</taxon>
        <taxon>ecological metagenomes</taxon>
    </lineage>
</organism>
<dbReference type="AlphaFoldDB" id="A0A645IPW9"/>
<proteinExistence type="predicted"/>
<dbReference type="EMBL" id="VSSQ01120500">
    <property type="protein sequence ID" value="MPN53405.1"/>
    <property type="molecule type" value="Genomic_DNA"/>
</dbReference>
<comment type="caution">
    <text evidence="1">The sequence shown here is derived from an EMBL/GenBank/DDBJ whole genome shotgun (WGS) entry which is preliminary data.</text>
</comment>
<evidence type="ECO:0000313" key="1">
    <source>
        <dbReference type="EMBL" id="MPN53405.1"/>
    </source>
</evidence>
<gene>
    <name evidence="1" type="ORF">SDC9_201069</name>
</gene>
<accession>A0A645IPW9</accession>
<name>A0A645IPW9_9ZZZZ</name>